<feature type="compositionally biased region" description="Basic and acidic residues" evidence="2">
    <location>
        <begin position="193"/>
        <end position="208"/>
    </location>
</feature>
<protein>
    <submittedName>
        <fullName evidence="3">Uncharacterized protein</fullName>
    </submittedName>
</protein>
<reference evidence="3 4" key="1">
    <citation type="submission" date="2023-03" db="EMBL/GenBank/DDBJ databases">
        <title>WGS of Gossypium arboreum.</title>
        <authorList>
            <person name="Yu D."/>
        </authorList>
    </citation>
    <scope>NUCLEOTIDE SEQUENCE [LARGE SCALE GENOMIC DNA]</scope>
    <source>
        <tissue evidence="3">Leaf</tissue>
    </source>
</reference>
<evidence type="ECO:0000256" key="2">
    <source>
        <dbReference type="SAM" id="MobiDB-lite"/>
    </source>
</evidence>
<keyword evidence="1" id="KW-0175">Coiled coil</keyword>
<feature type="coiled-coil region" evidence="1">
    <location>
        <begin position="101"/>
        <end position="128"/>
    </location>
</feature>
<organism evidence="3 4">
    <name type="scientific">Gossypium arboreum</name>
    <name type="common">Tree cotton</name>
    <name type="synonym">Gossypium nanking</name>
    <dbReference type="NCBI Taxonomy" id="29729"/>
    <lineage>
        <taxon>Eukaryota</taxon>
        <taxon>Viridiplantae</taxon>
        <taxon>Streptophyta</taxon>
        <taxon>Embryophyta</taxon>
        <taxon>Tracheophyta</taxon>
        <taxon>Spermatophyta</taxon>
        <taxon>Magnoliopsida</taxon>
        <taxon>eudicotyledons</taxon>
        <taxon>Gunneridae</taxon>
        <taxon>Pentapetalae</taxon>
        <taxon>rosids</taxon>
        <taxon>malvids</taxon>
        <taxon>Malvales</taxon>
        <taxon>Malvaceae</taxon>
        <taxon>Malvoideae</taxon>
        <taxon>Gossypium</taxon>
    </lineage>
</organism>
<feature type="compositionally biased region" description="Basic and acidic residues" evidence="2">
    <location>
        <begin position="1"/>
        <end position="14"/>
    </location>
</feature>
<dbReference type="EMBL" id="JARKNE010000010">
    <property type="protein sequence ID" value="KAK5794020.1"/>
    <property type="molecule type" value="Genomic_DNA"/>
</dbReference>
<evidence type="ECO:0000313" key="3">
    <source>
        <dbReference type="EMBL" id="KAK5794020.1"/>
    </source>
</evidence>
<proteinExistence type="predicted"/>
<feature type="region of interest" description="Disordered" evidence="2">
    <location>
        <begin position="183"/>
        <end position="217"/>
    </location>
</feature>
<accession>A0ABR0NGP7</accession>
<keyword evidence="4" id="KW-1185">Reference proteome</keyword>
<evidence type="ECO:0000313" key="4">
    <source>
        <dbReference type="Proteomes" id="UP001358586"/>
    </source>
</evidence>
<name>A0ABR0NGP7_GOSAR</name>
<evidence type="ECO:0000256" key="1">
    <source>
        <dbReference type="SAM" id="Coils"/>
    </source>
</evidence>
<feature type="region of interest" description="Disordered" evidence="2">
    <location>
        <begin position="1"/>
        <end position="20"/>
    </location>
</feature>
<sequence>MKEAETRKTRKAESKGTNLTTETSLLHKMKDIEKLTNSISNMHIRLVAIIEDTDKLQNLFYIYTRTYNNSIVAILRQIDSLVEGDIIVGQEASAVKEEVIVEEENVRVEVVNEKAEEENIEIEATDKESIEDIVNASEFLDATNDNQEYDGARPVEAAEVTSEEHYNSLAIMVYTRPLKVTPHTQEAVDDAEAAPKTEERSEDHEKPIEKKKKCSKD</sequence>
<comment type="caution">
    <text evidence="3">The sequence shown here is derived from an EMBL/GenBank/DDBJ whole genome shotgun (WGS) entry which is preliminary data.</text>
</comment>
<dbReference type="Proteomes" id="UP001358586">
    <property type="component" value="Chromosome 10"/>
</dbReference>
<gene>
    <name evidence="3" type="ORF">PVK06_035211</name>
</gene>